<dbReference type="Pfam" id="PF24681">
    <property type="entry name" value="Kelch_KLHDC2_KLHL20_DRC7"/>
    <property type="match status" value="1"/>
</dbReference>
<dbReference type="Gene3D" id="2.120.10.80">
    <property type="entry name" value="Kelch-type beta propeller"/>
    <property type="match status" value="1"/>
</dbReference>
<evidence type="ECO:0000256" key="1">
    <source>
        <dbReference type="ARBA" id="ARBA00022441"/>
    </source>
</evidence>
<dbReference type="InterPro" id="IPR011043">
    <property type="entry name" value="Gal_Oxase/kelch_b-propeller"/>
</dbReference>
<evidence type="ECO:0000256" key="2">
    <source>
        <dbReference type="ARBA" id="ARBA00022737"/>
    </source>
</evidence>
<comment type="caution">
    <text evidence="3">The sequence shown here is derived from an EMBL/GenBank/DDBJ whole genome shotgun (WGS) entry which is preliminary data.</text>
</comment>
<dbReference type="NCBIfam" id="TIGR04183">
    <property type="entry name" value="Por_Secre_tail"/>
    <property type="match status" value="1"/>
</dbReference>
<dbReference type="InterPro" id="IPR015915">
    <property type="entry name" value="Kelch-typ_b-propeller"/>
</dbReference>
<dbReference type="Proteomes" id="UP000317716">
    <property type="component" value="Unassembled WGS sequence"/>
</dbReference>
<reference evidence="3 4" key="1">
    <citation type="journal article" date="2019" name="Nat. Microbiol.">
        <title>Mediterranean grassland soil C-N compound turnover is dependent on rainfall and depth, and is mediated by genomically divergent microorganisms.</title>
        <authorList>
            <person name="Diamond S."/>
            <person name="Andeer P.F."/>
            <person name="Li Z."/>
            <person name="Crits-Christoph A."/>
            <person name="Burstein D."/>
            <person name="Anantharaman K."/>
            <person name="Lane K.R."/>
            <person name="Thomas B.C."/>
            <person name="Pan C."/>
            <person name="Northen T.R."/>
            <person name="Banfield J.F."/>
        </authorList>
    </citation>
    <scope>NUCLEOTIDE SEQUENCE [LARGE SCALE GENOMIC DNA]</scope>
    <source>
        <strain evidence="3">WS_2</strain>
    </source>
</reference>
<name>A0A538T0G7_UNCEI</name>
<organism evidence="3 4">
    <name type="scientific">Eiseniibacteriota bacterium</name>
    <dbReference type="NCBI Taxonomy" id="2212470"/>
    <lineage>
        <taxon>Bacteria</taxon>
        <taxon>Candidatus Eiseniibacteriota</taxon>
    </lineage>
</organism>
<dbReference type="PANTHER" id="PTHR46093:SF18">
    <property type="entry name" value="FIBRONECTIN TYPE-III DOMAIN-CONTAINING PROTEIN"/>
    <property type="match status" value="1"/>
</dbReference>
<protein>
    <submittedName>
        <fullName evidence="3">T9SS type A sorting domain-containing protein</fullName>
    </submittedName>
</protein>
<dbReference type="EMBL" id="VBOS01000136">
    <property type="protein sequence ID" value="TMQ57131.1"/>
    <property type="molecule type" value="Genomic_DNA"/>
</dbReference>
<dbReference type="AlphaFoldDB" id="A0A538T0G7"/>
<evidence type="ECO:0000313" key="3">
    <source>
        <dbReference type="EMBL" id="TMQ57131.1"/>
    </source>
</evidence>
<keyword evidence="1" id="KW-0880">Kelch repeat</keyword>
<proteinExistence type="predicted"/>
<sequence length="371" mass="39217">MDTWELDLSGAPAWVPVPTSGSSPPGGYGMASVYEPVRDRMIIFGGSTSDAYLGAHNDVWALDLHPVTPNWHKLAPASTLPRGRRTMASIYDPLRDRVVLFGGYDATSDNLSSFLNDTWELSFRGSLQWTQLAPAGSVPVGRDAMSAAYDPVGDRMVVYGGWSGATMLGDTWFLNWGGQGQASSVTPSSSADPGTARVQWGVRNATGPYGAVYRSADGGPWTSIATVQSDASGDVTFEDKAVTSGHRYGYLLAVPSELGCDFTGQVFVDVPEVTAVNPSSAVAFALDGARPNPVVSRFTVSFALPSAAPARLDLLDIAGRLILSREVGSLGAGPHVVEMGRPRDVHAGLYLLRLAQAGRSLTKRLLISGAL</sequence>
<keyword evidence="2" id="KW-0677">Repeat</keyword>
<dbReference type="InterPro" id="IPR026444">
    <property type="entry name" value="Secre_tail"/>
</dbReference>
<accession>A0A538T0G7</accession>
<evidence type="ECO:0000313" key="4">
    <source>
        <dbReference type="Proteomes" id="UP000317716"/>
    </source>
</evidence>
<dbReference type="PANTHER" id="PTHR46093">
    <property type="entry name" value="ACYL-COA-BINDING DOMAIN-CONTAINING PROTEIN 5"/>
    <property type="match status" value="1"/>
</dbReference>
<gene>
    <name evidence="3" type="ORF">E6K72_04005</name>
</gene>
<dbReference type="SUPFAM" id="SSF50965">
    <property type="entry name" value="Galactose oxidase, central domain"/>
    <property type="match status" value="1"/>
</dbReference>